<feature type="signal peptide" evidence="1">
    <location>
        <begin position="1"/>
        <end position="18"/>
    </location>
</feature>
<gene>
    <name evidence="2" type="ORF">LQ567_19520</name>
</gene>
<organism evidence="2 3">
    <name type="scientific">Niabella pedocola</name>
    <dbReference type="NCBI Taxonomy" id="1752077"/>
    <lineage>
        <taxon>Bacteria</taxon>
        <taxon>Pseudomonadati</taxon>
        <taxon>Bacteroidota</taxon>
        <taxon>Chitinophagia</taxon>
        <taxon>Chitinophagales</taxon>
        <taxon>Chitinophagaceae</taxon>
        <taxon>Niabella</taxon>
    </lineage>
</organism>
<proteinExistence type="predicted"/>
<accession>A0ABS8PV86</accession>
<evidence type="ECO:0008006" key="4">
    <source>
        <dbReference type="Google" id="ProtNLM"/>
    </source>
</evidence>
<protein>
    <recommendedName>
        <fullName evidence="4">Dipeptidylpeptidase IV N-terminal domain-containing protein</fullName>
    </recommendedName>
</protein>
<keyword evidence="1" id="KW-0732">Signal</keyword>
<feature type="chain" id="PRO_5046545332" description="Dipeptidylpeptidase IV N-terminal domain-containing protein" evidence="1">
    <location>
        <begin position="19"/>
        <end position="384"/>
    </location>
</feature>
<name>A0ABS8PV86_9BACT</name>
<reference evidence="2 3" key="1">
    <citation type="submission" date="2021-11" db="EMBL/GenBank/DDBJ databases">
        <title>Genomic of Niabella pedocola.</title>
        <authorList>
            <person name="Wu T."/>
        </authorList>
    </citation>
    <scope>NUCLEOTIDE SEQUENCE [LARGE SCALE GENOMIC DNA]</scope>
    <source>
        <strain evidence="2 3">JCM 31011</strain>
    </source>
</reference>
<evidence type="ECO:0000313" key="2">
    <source>
        <dbReference type="EMBL" id="MCD2424983.1"/>
    </source>
</evidence>
<dbReference type="RefSeq" id="WP_231007358.1">
    <property type="nucleotide sequence ID" value="NZ_JAJNEC010000006.1"/>
</dbReference>
<sequence length="384" mass="43265">MKGITTLFLLFFVTGIVAQPPKAQLQLEWFQEGHILQGVSMNKQGDELVFVKRLRSKEAGTATAVPAGTENLVSYGKDTSRLLDPVIAHYDLKSRRLLLLDYGWAPRFSPNSRRVVYAHQEKPLNGARVVAESLKGNGIRIFEFQTKKVIDAVTTTRGFLMDPVFTDSASIIYKTGDAVNGPYAAGISLHRYNLLTKKTELLYGARIRHRLYDLMGDVYGSGSHYAFTVYSPQDSAPGLANEYSHLLMRGQDTLHNFGIRHYSNLDAKFALLPGDQLVYLDDNHLMAEDTSFIVTYQSGNVLSKKPLDMEFSKAWLSPEGRFLFYTNNEQVFILRIADFTKLQLPLAKKEIHSVVWSDDGHKVAVVQDHDTLPHTDKLYLFSVN</sequence>
<comment type="caution">
    <text evidence="2">The sequence shown here is derived from an EMBL/GenBank/DDBJ whole genome shotgun (WGS) entry which is preliminary data.</text>
</comment>
<keyword evidence="3" id="KW-1185">Reference proteome</keyword>
<dbReference type="Proteomes" id="UP001199816">
    <property type="component" value="Unassembled WGS sequence"/>
</dbReference>
<dbReference type="SUPFAM" id="SSF82171">
    <property type="entry name" value="DPP6 N-terminal domain-like"/>
    <property type="match status" value="1"/>
</dbReference>
<evidence type="ECO:0000313" key="3">
    <source>
        <dbReference type="Proteomes" id="UP001199816"/>
    </source>
</evidence>
<dbReference type="EMBL" id="JAJNEC010000006">
    <property type="protein sequence ID" value="MCD2424983.1"/>
    <property type="molecule type" value="Genomic_DNA"/>
</dbReference>
<evidence type="ECO:0000256" key="1">
    <source>
        <dbReference type="SAM" id="SignalP"/>
    </source>
</evidence>